<dbReference type="PROSITE" id="PS51257">
    <property type="entry name" value="PROKAR_LIPOPROTEIN"/>
    <property type="match status" value="1"/>
</dbReference>
<feature type="compositionally biased region" description="Low complexity" evidence="1">
    <location>
        <begin position="34"/>
        <end position="50"/>
    </location>
</feature>
<feature type="chain" id="PRO_5026143642" description="Lipoprotein" evidence="2">
    <location>
        <begin position="24"/>
        <end position="188"/>
    </location>
</feature>
<sequence length="188" mass="19964">MRARQGLALTLIVSAMALTGACADDKNREAEAEPGSTASANPATSTPTPSWDGKEDQEDAMRRATRALDAVQSDGASRVDEGMESLAGGLNKTFTGKGDRPYTFDVACQAPDRRSLTLTLARGDAESEWEVTCGDREADQFNVPAGGRFTAKITQAGQHADGLVLWRLNTVTAHDVDGCKDDIKGCED</sequence>
<comment type="caution">
    <text evidence="3">The sequence shown here is derived from an EMBL/GenBank/DDBJ whole genome shotgun (WGS) entry which is preliminary data.</text>
</comment>
<name>A0A6H9UQI1_9ACTN</name>
<reference evidence="3 4" key="1">
    <citation type="submission" date="2019-09" db="EMBL/GenBank/DDBJ databases">
        <title>Screening of Novel Bioactive Compounds from Soil-Associated.</title>
        <authorList>
            <person name="Zhao S."/>
        </authorList>
    </citation>
    <scope>NUCLEOTIDE SEQUENCE [LARGE SCALE GENOMIC DNA]</scope>
    <source>
        <strain evidence="3 4">HIT-DPA4</strain>
    </source>
</reference>
<accession>A0A6H9UQI1</accession>
<organism evidence="3 4">
    <name type="scientific">Streptomyces luteolifulvus</name>
    <dbReference type="NCBI Taxonomy" id="2615112"/>
    <lineage>
        <taxon>Bacteria</taxon>
        <taxon>Bacillati</taxon>
        <taxon>Actinomycetota</taxon>
        <taxon>Actinomycetes</taxon>
        <taxon>Kitasatosporales</taxon>
        <taxon>Streptomycetaceae</taxon>
        <taxon>Streptomyces</taxon>
    </lineage>
</organism>
<evidence type="ECO:0000313" key="3">
    <source>
        <dbReference type="EMBL" id="KAB1140061.1"/>
    </source>
</evidence>
<keyword evidence="4" id="KW-1185">Reference proteome</keyword>
<dbReference type="Proteomes" id="UP000442707">
    <property type="component" value="Unassembled WGS sequence"/>
</dbReference>
<evidence type="ECO:0000256" key="2">
    <source>
        <dbReference type="SAM" id="SignalP"/>
    </source>
</evidence>
<dbReference type="EMBL" id="VZRB01000047">
    <property type="protein sequence ID" value="KAB1140061.1"/>
    <property type="molecule type" value="Genomic_DNA"/>
</dbReference>
<evidence type="ECO:0000313" key="4">
    <source>
        <dbReference type="Proteomes" id="UP000442707"/>
    </source>
</evidence>
<gene>
    <name evidence="3" type="ORF">F7R91_37555</name>
</gene>
<feature type="signal peptide" evidence="2">
    <location>
        <begin position="1"/>
        <end position="23"/>
    </location>
</feature>
<dbReference type="RefSeq" id="WP_150957746.1">
    <property type="nucleotide sequence ID" value="NZ_VZRB01000047.1"/>
</dbReference>
<feature type="region of interest" description="Disordered" evidence="1">
    <location>
        <begin position="25"/>
        <end position="58"/>
    </location>
</feature>
<dbReference type="AlphaFoldDB" id="A0A6H9UQI1"/>
<protein>
    <recommendedName>
        <fullName evidence="5">Lipoprotein</fullName>
    </recommendedName>
</protein>
<evidence type="ECO:0000256" key="1">
    <source>
        <dbReference type="SAM" id="MobiDB-lite"/>
    </source>
</evidence>
<keyword evidence="2" id="KW-0732">Signal</keyword>
<evidence type="ECO:0008006" key="5">
    <source>
        <dbReference type="Google" id="ProtNLM"/>
    </source>
</evidence>
<proteinExistence type="predicted"/>